<name>A0A9E7QAP6_9CAUD</name>
<evidence type="ECO:0000313" key="2">
    <source>
        <dbReference type="EMBL" id="UVK59059.1"/>
    </source>
</evidence>
<sequence length="135" mass="14839">MPASLTRVCPSCSRDLPTPSAFRELDEQDGPGRPPVHCRECRHADPKLAAKHERNVEKRAARRDHHAAMSARSEAQIKRDRDAAHPRGVKACPVIAGCGRELPIASFNVNRSMRDGLEGVCGECRDAHKAARSLK</sequence>
<keyword evidence="3" id="KW-1185">Reference proteome</keyword>
<protein>
    <submittedName>
        <fullName evidence="2">Uncharacterized protein</fullName>
    </submittedName>
</protein>
<dbReference type="Proteomes" id="UP001058660">
    <property type="component" value="Segment"/>
</dbReference>
<feature type="region of interest" description="Disordered" evidence="1">
    <location>
        <begin position="1"/>
        <end position="86"/>
    </location>
</feature>
<evidence type="ECO:0000313" key="3">
    <source>
        <dbReference type="Proteomes" id="UP001058660"/>
    </source>
</evidence>
<proteinExistence type="predicted"/>
<organism evidence="2 3">
    <name type="scientific">Microbacterium phage Cen1621</name>
    <dbReference type="NCBI Taxonomy" id="2965191"/>
    <lineage>
        <taxon>Viruses</taxon>
        <taxon>Duplodnaviria</taxon>
        <taxon>Heunggongvirae</taxon>
        <taxon>Uroviricota</taxon>
        <taxon>Caudoviricetes</taxon>
        <taxon>Casidaviridae</taxon>
        <taxon>Cenunavirus</taxon>
        <taxon>Cenunavirus Cen1621</taxon>
    </lineage>
</organism>
<gene>
    <name evidence="2" type="primary">43</name>
    <name evidence="2" type="ORF">SEA_CEN1621_43</name>
</gene>
<dbReference type="EMBL" id="ON970568">
    <property type="protein sequence ID" value="UVK59059.1"/>
    <property type="molecule type" value="Genomic_DNA"/>
</dbReference>
<evidence type="ECO:0000256" key="1">
    <source>
        <dbReference type="SAM" id="MobiDB-lite"/>
    </source>
</evidence>
<reference evidence="2" key="1">
    <citation type="submission" date="2022-07" db="EMBL/GenBank/DDBJ databases">
        <authorList>
            <person name="Torres-Arroyo K.M."/>
            <person name="Cardona-Perez A.V."/>
            <person name="Cruz-Vazquez C.O."/>
            <person name="Davila-Rivera B.E."/>
            <person name="Flores-Rivera E.M."/>
            <person name="Morales-Rodriguez J."/>
            <person name="Ramirez-Renta G.M."/>
            <person name="Ramos-Rodriguez C.M."/>
            <person name="Rodriguez-Rivera J.M."/>
            <person name="Toledo-Marrero N."/>
            <person name="Velazquez-Nunez L.D."/>
            <person name="Velez-Alicea A.S."/>
            <person name="Vazquez E."/>
            <person name="Balish M.F."/>
            <person name="Garlena R.A."/>
            <person name="Russell D.A."/>
            <person name="Jacobs-Sera D."/>
            <person name="Hatfull G.F."/>
        </authorList>
    </citation>
    <scope>NUCLEOTIDE SEQUENCE</scope>
</reference>
<feature type="compositionally biased region" description="Basic and acidic residues" evidence="1">
    <location>
        <begin position="75"/>
        <end position="85"/>
    </location>
</feature>
<accession>A0A9E7QAP6</accession>
<feature type="compositionally biased region" description="Basic and acidic residues" evidence="1">
    <location>
        <begin position="37"/>
        <end position="59"/>
    </location>
</feature>